<dbReference type="RefSeq" id="YP_003406914.1">
    <property type="nucleotide sequence ID" value="NC_013756.1"/>
</dbReference>
<keyword evidence="3" id="KW-1185">Reference proteome</keyword>
<dbReference type="Pfam" id="PF19245">
    <property type="entry name" value="DUF5893"/>
    <property type="match status" value="1"/>
</dbReference>
<sequence length="245" mass="28494">MEPSTVEKLEALRLHVQTLNDSLEDLRLQYDLCERRSERGRLQKEIEHLVTVLDPLTCDLLAMEEATSRQELQSEKEEYQVCVREEEVAFGEIQEEWVGSFVKDEQGEVYRVTFSGDIADYLEKQRMMYDPLRWSSVDGRTRCFKKKKWSLVEFLVPLGTEEALSAGFRFERTISPFWIGKLVQKNGKVFKVLSSVYGSNSWRLAEMKGVENGAPEEGEFLYVRQDSAGWELLEQKADKCKEKVE</sequence>
<organismHost>
    <name type="scientific">Acanthamoeba</name>
    <dbReference type="NCBI Taxonomy" id="5754"/>
</organismHost>
<organism evidence="2 3">
    <name type="scientific">Marseillevirus marseillevirus</name>
    <name type="common">GBM</name>
    <dbReference type="NCBI Taxonomy" id="694581"/>
    <lineage>
        <taxon>Viruses</taxon>
        <taxon>Varidnaviria</taxon>
        <taxon>Bamfordvirae</taxon>
        <taxon>Nucleocytoviricota</taxon>
        <taxon>Megaviricetes</taxon>
        <taxon>Pimascovirales</taxon>
        <taxon>Pimascovirales incertae sedis</taxon>
        <taxon>Marseilleviridae</taxon>
        <taxon>Marseillevirus</taxon>
        <taxon>Marseillevirus massiliense</taxon>
    </lineage>
</organism>
<name>D2XAH5_GBMV</name>
<feature type="coiled-coil region" evidence="1">
    <location>
        <begin position="9"/>
        <end position="36"/>
    </location>
</feature>
<dbReference type="OrthoDB" id="32045at10239"/>
<proteinExistence type="predicted"/>
<dbReference type="EMBL" id="GU071086">
    <property type="protein sequence ID" value="ADB03952.1"/>
    <property type="molecule type" value="Genomic_DNA"/>
</dbReference>
<evidence type="ECO:0000256" key="1">
    <source>
        <dbReference type="SAM" id="Coils"/>
    </source>
</evidence>
<gene>
    <name evidence="2" type="ORF">MAR_ORF171</name>
</gene>
<evidence type="ECO:0000313" key="3">
    <source>
        <dbReference type="Proteomes" id="UP000029780"/>
    </source>
</evidence>
<keyword evidence="1" id="KW-0175">Coiled coil</keyword>
<dbReference type="GeneID" id="8746408"/>
<dbReference type="KEGG" id="vg:8746408"/>
<dbReference type="InterPro" id="IPR045412">
    <property type="entry name" value="DUF5893"/>
</dbReference>
<accession>D2XAH5</accession>
<evidence type="ECO:0000313" key="2">
    <source>
        <dbReference type="EMBL" id="ADB03952.1"/>
    </source>
</evidence>
<dbReference type="Proteomes" id="UP000029780">
    <property type="component" value="Segment"/>
</dbReference>
<reference evidence="2 3" key="1">
    <citation type="journal article" date="2009" name="Proc. Natl. Acad. Sci. U.S.A.">
        <title>Giant Marseillevirus highlights the role of amoebae as a melting pot in emergence of chimeric microorganisms.</title>
        <authorList>
            <person name="Boyer M."/>
            <person name="Yutin N."/>
            <person name="Pagnier I."/>
            <person name="Barrassi L."/>
            <person name="Fournous G."/>
            <person name="Espinosa L."/>
            <person name="Robert C."/>
            <person name="Azza S."/>
            <person name="Sun S."/>
            <person name="Rossmann M.G."/>
            <person name="Suzan-Monti M."/>
            <person name="La Scola B."/>
            <person name="Koonin E.V."/>
            <person name="Raoult D."/>
        </authorList>
    </citation>
    <scope>NUCLEOTIDE SEQUENCE [LARGE SCALE GENOMIC DNA]</scope>
    <source>
        <strain evidence="2 3">T19</strain>
    </source>
</reference>
<protein>
    <submittedName>
        <fullName evidence="2">Uncharacterized protein</fullName>
    </submittedName>
</protein>